<dbReference type="Pfam" id="PF13361">
    <property type="entry name" value="UvrD_C"/>
    <property type="match status" value="1"/>
</dbReference>
<protein>
    <submittedName>
        <fullName evidence="6">UvrD/REP helicase</fullName>
    </submittedName>
</protein>
<accession>A0A0F3GJH5</accession>
<dbReference type="SUPFAM" id="SSF52540">
    <property type="entry name" value="P-loop containing nucleoside triphosphate hydrolases"/>
    <property type="match status" value="1"/>
</dbReference>
<dbReference type="GO" id="GO:0005524">
    <property type="term" value="F:ATP binding"/>
    <property type="evidence" value="ECO:0007669"/>
    <property type="project" value="UniProtKB-KW"/>
</dbReference>
<keyword evidence="1" id="KW-0547">Nucleotide-binding</keyword>
<dbReference type="Gene3D" id="3.40.50.300">
    <property type="entry name" value="P-loop containing nucleotide triphosphate hydrolases"/>
    <property type="match status" value="1"/>
</dbReference>
<organism evidence="6 7">
    <name type="scientific">Candidatus Magnetobacterium bavaricum</name>
    <dbReference type="NCBI Taxonomy" id="29290"/>
    <lineage>
        <taxon>Bacteria</taxon>
        <taxon>Pseudomonadati</taxon>
        <taxon>Nitrospirota</taxon>
        <taxon>Thermodesulfovibrionia</taxon>
        <taxon>Thermodesulfovibrionales</taxon>
        <taxon>Candidatus Magnetobacteriaceae</taxon>
        <taxon>Candidatus Magnetobacterium</taxon>
    </lineage>
</organism>
<name>A0A0F3GJH5_9BACT</name>
<comment type="caution">
    <text evidence="6">The sequence shown here is derived from an EMBL/GenBank/DDBJ whole genome shotgun (WGS) entry which is preliminary data.</text>
</comment>
<evidence type="ECO:0000256" key="1">
    <source>
        <dbReference type="ARBA" id="ARBA00022741"/>
    </source>
</evidence>
<dbReference type="InterPro" id="IPR014017">
    <property type="entry name" value="DNA_helicase_UvrD-like_C"/>
</dbReference>
<keyword evidence="4" id="KW-0067">ATP-binding</keyword>
<dbReference type="CDD" id="cd18807">
    <property type="entry name" value="SF1_C_UvrD"/>
    <property type="match status" value="1"/>
</dbReference>
<evidence type="ECO:0000256" key="3">
    <source>
        <dbReference type="ARBA" id="ARBA00022806"/>
    </source>
</evidence>
<evidence type="ECO:0000256" key="4">
    <source>
        <dbReference type="ARBA" id="ARBA00022840"/>
    </source>
</evidence>
<dbReference type="GO" id="GO:0016787">
    <property type="term" value="F:hydrolase activity"/>
    <property type="evidence" value="ECO:0007669"/>
    <property type="project" value="UniProtKB-KW"/>
</dbReference>
<evidence type="ECO:0000313" key="6">
    <source>
        <dbReference type="EMBL" id="KJU81977.1"/>
    </source>
</evidence>
<keyword evidence="3 6" id="KW-0347">Helicase</keyword>
<evidence type="ECO:0000256" key="2">
    <source>
        <dbReference type="ARBA" id="ARBA00022801"/>
    </source>
</evidence>
<feature type="domain" description="UvrD-like helicase C-terminal" evidence="5">
    <location>
        <begin position="12"/>
        <end position="101"/>
    </location>
</feature>
<dbReference type="AlphaFoldDB" id="A0A0F3GJH5"/>
<gene>
    <name evidence="6" type="ORF">MBAV_005829</name>
</gene>
<evidence type="ECO:0000313" key="7">
    <source>
        <dbReference type="Proteomes" id="UP000033423"/>
    </source>
</evidence>
<feature type="non-terminal residue" evidence="6">
    <location>
        <position position="1"/>
    </location>
</feature>
<proteinExistence type="predicted"/>
<evidence type="ECO:0000259" key="5">
    <source>
        <dbReference type="Pfam" id="PF13361"/>
    </source>
</evidence>
<reference evidence="6 7" key="1">
    <citation type="submission" date="2015-02" db="EMBL/GenBank/DDBJ databases">
        <title>Single-cell genomics of uncultivated deep-branching MTB reveals a conserved set of magnetosome genes.</title>
        <authorList>
            <person name="Kolinko S."/>
            <person name="Richter M."/>
            <person name="Glockner F.O."/>
            <person name="Brachmann A."/>
            <person name="Schuler D."/>
        </authorList>
    </citation>
    <scope>NUCLEOTIDE SEQUENCE [LARGE SCALE GENOMIC DNA]</scope>
    <source>
        <strain evidence="6">TM-1</strain>
    </source>
</reference>
<dbReference type="GO" id="GO:0000725">
    <property type="term" value="P:recombinational repair"/>
    <property type="evidence" value="ECO:0007669"/>
    <property type="project" value="TreeGrafter"/>
</dbReference>
<dbReference type="InterPro" id="IPR000212">
    <property type="entry name" value="DNA_helicase_UvrD/REP"/>
</dbReference>
<dbReference type="GO" id="GO:0005829">
    <property type="term" value="C:cytosol"/>
    <property type="evidence" value="ECO:0007669"/>
    <property type="project" value="TreeGrafter"/>
</dbReference>
<keyword evidence="7" id="KW-1185">Reference proteome</keyword>
<dbReference type="PANTHER" id="PTHR11070:SF3">
    <property type="entry name" value="DNA 3'-5' HELICASE"/>
    <property type="match status" value="1"/>
</dbReference>
<dbReference type="GO" id="GO:0003677">
    <property type="term" value="F:DNA binding"/>
    <property type="evidence" value="ECO:0007669"/>
    <property type="project" value="InterPro"/>
</dbReference>
<dbReference type="Proteomes" id="UP000033423">
    <property type="component" value="Unassembled WGS sequence"/>
</dbReference>
<dbReference type="EMBL" id="LACI01002464">
    <property type="protein sequence ID" value="KJU81977.1"/>
    <property type="molecule type" value="Genomic_DNA"/>
</dbReference>
<dbReference type="PANTHER" id="PTHR11070">
    <property type="entry name" value="UVRD / RECB / PCRA DNA HELICASE FAMILY MEMBER"/>
    <property type="match status" value="1"/>
</dbReference>
<dbReference type="InterPro" id="IPR027417">
    <property type="entry name" value="P-loop_NTPase"/>
</dbReference>
<sequence length="137" mass="15338">DIVQLSAYADRYDSVEEFINDMSLQDSGEFTQAGGQDGGGVVLSSVHQAKGLEWKVVFVIGLNDGKFPSARALMSSDEEEERRLFYVAVTRASRELYLCYALALETGFGRPSRFIREVPYELFEEIDIVSGGNNDFY</sequence>
<keyword evidence="2" id="KW-0378">Hydrolase</keyword>
<dbReference type="Gene3D" id="1.10.486.10">
    <property type="entry name" value="PCRA, domain 4"/>
    <property type="match status" value="1"/>
</dbReference>
<dbReference type="GO" id="GO:0043138">
    <property type="term" value="F:3'-5' DNA helicase activity"/>
    <property type="evidence" value="ECO:0007669"/>
    <property type="project" value="TreeGrafter"/>
</dbReference>